<evidence type="ECO:0000313" key="3">
    <source>
        <dbReference type="EMBL" id="KAB7506673.1"/>
    </source>
</evidence>
<proteinExistence type="predicted"/>
<keyword evidence="4" id="KW-1185">Reference proteome</keyword>
<name>A0A5N5TKH6_9CRUS</name>
<evidence type="ECO:0000313" key="4">
    <source>
        <dbReference type="Proteomes" id="UP000326759"/>
    </source>
</evidence>
<evidence type="ECO:0000256" key="2">
    <source>
        <dbReference type="SAM" id="Phobius"/>
    </source>
</evidence>
<feature type="transmembrane region" description="Helical" evidence="2">
    <location>
        <begin position="366"/>
        <end position="388"/>
    </location>
</feature>
<feature type="region of interest" description="Disordered" evidence="1">
    <location>
        <begin position="310"/>
        <end position="363"/>
    </location>
</feature>
<protein>
    <submittedName>
        <fullName evidence="3">Uncharacterized protein</fullName>
    </submittedName>
</protein>
<reference evidence="3 4" key="1">
    <citation type="journal article" date="2019" name="PLoS Biol.">
        <title>Sex chromosomes control vertical transmission of feminizing Wolbachia symbionts in an isopod.</title>
        <authorList>
            <person name="Becking T."/>
            <person name="Chebbi M.A."/>
            <person name="Giraud I."/>
            <person name="Moumen B."/>
            <person name="Laverre T."/>
            <person name="Caubet Y."/>
            <person name="Peccoud J."/>
            <person name="Gilbert C."/>
            <person name="Cordaux R."/>
        </authorList>
    </citation>
    <scope>NUCLEOTIDE SEQUENCE [LARGE SCALE GENOMIC DNA]</scope>
    <source>
        <strain evidence="3">ANa2</strain>
        <tissue evidence="3">Whole body excluding digestive tract and cuticle</tissue>
    </source>
</reference>
<comment type="caution">
    <text evidence="3">The sequence shown here is derived from an EMBL/GenBank/DDBJ whole genome shotgun (WGS) entry which is preliminary data.</text>
</comment>
<feature type="region of interest" description="Disordered" evidence="1">
    <location>
        <begin position="241"/>
        <end position="268"/>
    </location>
</feature>
<feature type="compositionally biased region" description="Basic and acidic residues" evidence="1">
    <location>
        <begin position="396"/>
        <end position="406"/>
    </location>
</feature>
<dbReference type="EMBL" id="SEYY01000708">
    <property type="protein sequence ID" value="KAB7506673.1"/>
    <property type="molecule type" value="Genomic_DNA"/>
</dbReference>
<keyword evidence="2" id="KW-0812">Transmembrane</keyword>
<dbReference type="AlphaFoldDB" id="A0A5N5TKH6"/>
<keyword evidence="2" id="KW-0472">Membrane</keyword>
<feature type="compositionally biased region" description="Polar residues" evidence="1">
    <location>
        <begin position="409"/>
        <end position="428"/>
    </location>
</feature>
<dbReference type="Proteomes" id="UP000326759">
    <property type="component" value="Unassembled WGS sequence"/>
</dbReference>
<gene>
    <name evidence="3" type="ORF">Anas_08969</name>
</gene>
<feature type="compositionally biased region" description="Low complexity" evidence="1">
    <location>
        <begin position="247"/>
        <end position="268"/>
    </location>
</feature>
<evidence type="ECO:0000256" key="1">
    <source>
        <dbReference type="SAM" id="MobiDB-lite"/>
    </source>
</evidence>
<organism evidence="3 4">
    <name type="scientific">Armadillidium nasatum</name>
    <dbReference type="NCBI Taxonomy" id="96803"/>
    <lineage>
        <taxon>Eukaryota</taxon>
        <taxon>Metazoa</taxon>
        <taxon>Ecdysozoa</taxon>
        <taxon>Arthropoda</taxon>
        <taxon>Crustacea</taxon>
        <taxon>Multicrustacea</taxon>
        <taxon>Malacostraca</taxon>
        <taxon>Eumalacostraca</taxon>
        <taxon>Peracarida</taxon>
        <taxon>Isopoda</taxon>
        <taxon>Oniscidea</taxon>
        <taxon>Crinocheta</taxon>
        <taxon>Armadillidiidae</taxon>
        <taxon>Armadillidium</taxon>
    </lineage>
</organism>
<sequence length="570" mass="62393">CWNSCRMFQGNIPAKSTLCRDPTACFPGCQAACQFYEDSASKNLTPPFSHQGVNLMAYMAPPKLQKEGQLVWEAPLWSRGSPPPPGSNDIRSSFEGDMKRDSESHGVAEKTPSGTKNEGGDNGEVEIGGEANYFDSDVPYNDYNSVPDQEPPSVPIDHSWEINLDLLSMDLLASVEVSWEYRGSESVDYLVSWTESSGGISGHMVTKQDRVEISLWSGQHYSIQVELLDQHGNSVLRSMPKTISFGSPEPSASATSTPAPKRNLTSTVRSTTTTTTVFAFSTVGYPPIIRRKDYNPDFTVGKEDRDAILRDSQKHLIPERPSTSTVSYSELPPWKNEASYNHVSLSNSRKDATQPQTPQGGTSSQLMTWAACLGVGAVVILILIIWAVRTLRKSTTAREENRRAEDYLSETTASSVNSSNITTCSHLSRGSRVGRESEDPPWTYETFYRVNNTPLTIQALQRPPPPPLHSPPSPPIQHVHTVVPMPGSMGIPFNHHSHQFPINSVQHINQLPLNTHVNSMPLSQISLGTHGNQVTPSSSGVTHAIAVSPPISVNPSLVNNLPNRNCCGNL</sequence>
<keyword evidence="2" id="KW-1133">Transmembrane helix</keyword>
<feature type="compositionally biased region" description="Basic and acidic residues" evidence="1">
    <location>
        <begin position="92"/>
        <end position="108"/>
    </location>
</feature>
<feature type="region of interest" description="Disordered" evidence="1">
    <location>
        <begin position="77"/>
        <end position="125"/>
    </location>
</feature>
<feature type="region of interest" description="Disordered" evidence="1">
    <location>
        <begin position="395"/>
        <end position="440"/>
    </location>
</feature>
<feature type="compositionally biased region" description="Polar residues" evidence="1">
    <location>
        <begin position="338"/>
        <end position="363"/>
    </location>
</feature>
<feature type="non-terminal residue" evidence="3">
    <location>
        <position position="1"/>
    </location>
</feature>
<dbReference type="OrthoDB" id="8195614at2759"/>
<accession>A0A5N5TKH6</accession>